<accession>A0A175Y0W3</accession>
<dbReference type="EMBL" id="LQCK02000045">
    <property type="protein sequence ID" value="KZB94089.1"/>
    <property type="molecule type" value="Genomic_DNA"/>
</dbReference>
<organism evidence="1 2">
    <name type="scientific">Sphingomonas melonis TY</name>
    <dbReference type="NCBI Taxonomy" id="621456"/>
    <lineage>
        <taxon>Bacteria</taxon>
        <taxon>Pseudomonadati</taxon>
        <taxon>Pseudomonadota</taxon>
        <taxon>Alphaproteobacteria</taxon>
        <taxon>Sphingomonadales</taxon>
        <taxon>Sphingomonadaceae</taxon>
        <taxon>Sphingomonas</taxon>
    </lineage>
</organism>
<proteinExistence type="predicted"/>
<dbReference type="CDD" id="cd00081">
    <property type="entry name" value="Hint"/>
    <property type="match status" value="1"/>
</dbReference>
<gene>
    <name evidence="1" type="ORF">AVM11_08780</name>
</gene>
<name>A0A175Y0W3_9SPHN</name>
<dbReference type="GO" id="GO:0016539">
    <property type="term" value="P:intein-mediated protein splicing"/>
    <property type="evidence" value="ECO:0007669"/>
    <property type="project" value="InterPro"/>
</dbReference>
<reference evidence="1" key="1">
    <citation type="submission" date="2016-03" db="EMBL/GenBank/DDBJ databases">
        <title>Sphingomonas melonis TY, whole genome shotgun sequencing.</title>
        <authorList>
            <person name="Wang H."/>
            <person name="Zhu P."/>
        </authorList>
    </citation>
    <scope>NUCLEOTIDE SEQUENCE [LARGE SCALE GENOMIC DNA]</scope>
    <source>
        <strain evidence="1">TY</strain>
    </source>
</reference>
<dbReference type="KEGG" id="smy:BJP26_00600"/>
<dbReference type="AlphaFoldDB" id="A0A175Y0W3"/>
<dbReference type="OrthoDB" id="7172230at2"/>
<dbReference type="SUPFAM" id="SSF51294">
    <property type="entry name" value="Hedgehog/intein (Hint) domain"/>
    <property type="match status" value="1"/>
</dbReference>
<dbReference type="InterPro" id="IPR036844">
    <property type="entry name" value="Hint_dom_sf"/>
</dbReference>
<dbReference type="PROSITE" id="PS50817">
    <property type="entry name" value="INTEIN_N_TER"/>
    <property type="match status" value="1"/>
</dbReference>
<dbReference type="RefSeq" id="WP_062125820.1">
    <property type="nucleotide sequence ID" value="NZ_CP017578.1"/>
</dbReference>
<dbReference type="Gene3D" id="2.170.16.10">
    <property type="entry name" value="Hedgehog/Intein (Hint) domain"/>
    <property type="match status" value="1"/>
</dbReference>
<protein>
    <recommendedName>
        <fullName evidence="3">Hint domain-containing protein</fullName>
    </recommendedName>
</protein>
<dbReference type="STRING" id="621456.BJP26_00600"/>
<dbReference type="Proteomes" id="UP000078460">
    <property type="component" value="Unassembled WGS sequence"/>
</dbReference>
<comment type="caution">
    <text evidence="1">The sequence shown here is derived from an EMBL/GenBank/DDBJ whole genome shotgun (WGS) entry which is preliminary data.</text>
</comment>
<evidence type="ECO:0000313" key="1">
    <source>
        <dbReference type="EMBL" id="KZB94089.1"/>
    </source>
</evidence>
<evidence type="ECO:0008006" key="3">
    <source>
        <dbReference type="Google" id="ProtNLM"/>
    </source>
</evidence>
<evidence type="ECO:0000313" key="2">
    <source>
        <dbReference type="Proteomes" id="UP000078460"/>
    </source>
</evidence>
<keyword evidence="2" id="KW-1185">Reference proteome</keyword>
<sequence length="703" mass="75049">MSTSVAVASAIIGATVSLIGSALLSLAFKPSTSSSSASPQTFRQSIVNARIVYGLRRAGGVIAFFHPKKVGKKHYRYFVIAIAGHRCAGANRFFLNDEVATVDGSGKVTSGAYAGGAWLWFDRGLDDAAAHPVFVAECDGKWTAEHRGRGVAKLYAKFEMTDAVVEAGFPNMTVEVMGKDDVRDPRTGARGYLRNAVAVFYDWMAMPREDGGFGAYADEIPDDDWLSAMVNIADEQIPLRSGGTEERYAFDSVIEIGAAPSEVRGTFVTCCAGSYTYSSGKHLMRPGYWVPVSSRLEENDLAGPISVPLLSDEGELASEVSGTFIDPATLYQPQPIPTRSVPSDDIRQGDYDLPHITSHPRGQRILEIMLRRAQAEKRVSWPMNIMGLGVAAMDTVQLGTARYGLSNYAFAVKSWGLSSDFSVVLGLREENEEIYAWNTGMELLPGEAPTIAKAEPINDESTSSLQLAIATSFPIGLSITAAADGSITISDHTRRYTDGHPDVAVTGTTIASGLAAGDFRAIGYDDPDRLGGAVAYLLDADDIDARASPDHPGRHYLGYAIIPTAGSPPSSGGGATPPGGNCPTVDTPILMADMSEKAAGDIVVGDRVWTRHEATLAWGFFPVEAVEVVDSEDVWSATIGGKVLRATGDHRVYVGEWVTMRDLPGAALVEGTHQVVKMTVTTAHTYVSNGILSHNIKATQPDA</sequence>
<dbReference type="InterPro" id="IPR006141">
    <property type="entry name" value="Intein_N"/>
</dbReference>